<feature type="repeat" description="RCC1" evidence="6">
    <location>
        <begin position="419"/>
        <end position="473"/>
    </location>
</feature>
<dbReference type="Gene3D" id="2.30.29.30">
    <property type="entry name" value="Pleckstrin-homology domain (PH domain)/Phosphotyrosine-binding domain (PTB)"/>
    <property type="match status" value="1"/>
</dbReference>
<dbReference type="GO" id="GO:0008270">
    <property type="term" value="F:zinc ion binding"/>
    <property type="evidence" value="ECO:0007669"/>
    <property type="project" value="UniProtKB-KW"/>
</dbReference>
<dbReference type="Gramene" id="AET6Gv20670900.2">
    <property type="protein sequence ID" value="AET6Gv20670900.2"/>
    <property type="gene ID" value="AET6Gv20670900"/>
</dbReference>
<dbReference type="SUPFAM" id="SSF50729">
    <property type="entry name" value="PH domain-like"/>
    <property type="match status" value="1"/>
</dbReference>
<evidence type="ECO:0000256" key="1">
    <source>
        <dbReference type="ARBA" id="ARBA00022723"/>
    </source>
</evidence>
<dbReference type="PRINTS" id="PR00633">
    <property type="entry name" value="RCCNDNSATION"/>
</dbReference>
<reference evidence="11" key="3">
    <citation type="journal article" date="2017" name="Nature">
        <title>Genome sequence of the progenitor of the wheat D genome Aegilops tauschii.</title>
        <authorList>
            <person name="Luo M.C."/>
            <person name="Gu Y.Q."/>
            <person name="Puiu D."/>
            <person name="Wang H."/>
            <person name="Twardziok S.O."/>
            <person name="Deal K.R."/>
            <person name="Huo N."/>
            <person name="Zhu T."/>
            <person name="Wang L."/>
            <person name="Wang Y."/>
            <person name="McGuire P.E."/>
            <person name="Liu S."/>
            <person name="Long H."/>
            <person name="Ramasamy R.K."/>
            <person name="Rodriguez J.C."/>
            <person name="Van S.L."/>
            <person name="Yuan L."/>
            <person name="Wang Z."/>
            <person name="Xia Z."/>
            <person name="Xiao L."/>
            <person name="Anderson O.D."/>
            <person name="Ouyang S."/>
            <person name="Liang Y."/>
            <person name="Zimin A.V."/>
            <person name="Pertea G."/>
            <person name="Qi P."/>
            <person name="Bennetzen J.L."/>
            <person name="Dai X."/>
            <person name="Dawson M.W."/>
            <person name="Muller H.G."/>
            <person name="Kugler K."/>
            <person name="Rivarola-Duarte L."/>
            <person name="Spannagl M."/>
            <person name="Mayer K.F.X."/>
            <person name="Lu F.H."/>
            <person name="Bevan M.W."/>
            <person name="Leroy P."/>
            <person name="Li P."/>
            <person name="You F.M."/>
            <person name="Sun Q."/>
            <person name="Liu Z."/>
            <person name="Lyons E."/>
            <person name="Wicker T."/>
            <person name="Salzberg S.L."/>
            <person name="Devos K.M."/>
            <person name="Dvorak J."/>
        </authorList>
    </citation>
    <scope>NUCLEOTIDE SEQUENCE [LARGE SCALE GENOMIC DNA]</scope>
    <source>
        <strain evidence="11">cv. AL8/78</strain>
    </source>
</reference>
<evidence type="ECO:0000256" key="8">
    <source>
        <dbReference type="SAM" id="SignalP"/>
    </source>
</evidence>
<feature type="domain" description="FYVE-type" evidence="9">
    <location>
        <begin position="692"/>
        <end position="754"/>
    </location>
</feature>
<dbReference type="SUPFAM" id="SSF57903">
    <property type="entry name" value="FYVE/PHD zinc finger"/>
    <property type="match status" value="1"/>
</dbReference>
<feature type="repeat" description="RCC1" evidence="6">
    <location>
        <begin position="536"/>
        <end position="587"/>
    </location>
</feature>
<dbReference type="InterPro" id="IPR011011">
    <property type="entry name" value="Znf_FYVE_PHD"/>
</dbReference>
<dbReference type="Gene3D" id="2.130.10.30">
    <property type="entry name" value="Regulator of chromosome condensation 1/beta-lactamase-inhibitor protein II"/>
    <property type="match status" value="2"/>
</dbReference>
<dbReference type="InterPro" id="IPR051210">
    <property type="entry name" value="Ub_ligase/GEF_domain"/>
</dbReference>
<reference evidence="11" key="5">
    <citation type="journal article" date="2021" name="G3 (Bethesda)">
        <title>Aegilops tauschii genome assembly Aet v5.0 features greater sequence contiguity and improved annotation.</title>
        <authorList>
            <person name="Wang L."/>
            <person name="Zhu T."/>
            <person name="Rodriguez J.C."/>
            <person name="Deal K.R."/>
            <person name="Dubcovsky J."/>
            <person name="McGuire P.E."/>
            <person name="Lux T."/>
            <person name="Spannagl M."/>
            <person name="Mayer K.F.X."/>
            <person name="Baldrich P."/>
            <person name="Meyers B.C."/>
            <person name="Huo N."/>
            <person name="Gu Y.Q."/>
            <person name="Zhou H."/>
            <person name="Devos K.M."/>
            <person name="Bennetzen J.L."/>
            <person name="Unver T."/>
            <person name="Budak H."/>
            <person name="Gulick P.J."/>
            <person name="Galiba G."/>
            <person name="Kalapos B."/>
            <person name="Nelson D.R."/>
            <person name="Li P."/>
            <person name="You F.M."/>
            <person name="Luo M.C."/>
            <person name="Dvorak J."/>
        </authorList>
    </citation>
    <scope>NUCLEOTIDE SEQUENCE [LARGE SCALE GENOMIC DNA]</scope>
    <source>
        <strain evidence="11">cv. AL8/78</strain>
    </source>
</reference>
<proteinExistence type="predicted"/>
<dbReference type="PROSITE" id="PS51514">
    <property type="entry name" value="BRX"/>
    <property type="match status" value="1"/>
</dbReference>
<protein>
    <recommendedName>
        <fullName evidence="13">FYVE-type domain-containing protein</fullName>
    </recommendedName>
</protein>
<reference evidence="11" key="4">
    <citation type="submission" date="2019-03" db="UniProtKB">
        <authorList>
            <consortium name="EnsemblPlants"/>
        </authorList>
    </citation>
    <scope>IDENTIFICATION</scope>
</reference>
<evidence type="ECO:0000259" key="10">
    <source>
        <dbReference type="PROSITE" id="PS51514"/>
    </source>
</evidence>
<dbReference type="PROSITE" id="PS50178">
    <property type="entry name" value="ZF_FYVE"/>
    <property type="match status" value="1"/>
</dbReference>
<evidence type="ECO:0000313" key="12">
    <source>
        <dbReference type="Proteomes" id="UP000015105"/>
    </source>
</evidence>
<evidence type="ECO:0000256" key="2">
    <source>
        <dbReference type="ARBA" id="ARBA00022737"/>
    </source>
</evidence>
<dbReference type="InterPro" id="IPR013083">
    <property type="entry name" value="Znf_RING/FYVE/PHD"/>
</dbReference>
<dbReference type="SMART" id="SM00064">
    <property type="entry name" value="FYVE"/>
    <property type="match status" value="1"/>
</dbReference>
<dbReference type="Pfam" id="PF16457">
    <property type="entry name" value="PH_12"/>
    <property type="match status" value="1"/>
</dbReference>
<dbReference type="Pfam" id="PF01363">
    <property type="entry name" value="FYVE"/>
    <property type="match status" value="1"/>
</dbReference>
<feature type="region of interest" description="Disordered" evidence="7">
    <location>
        <begin position="970"/>
        <end position="991"/>
    </location>
</feature>
<evidence type="ECO:0008006" key="13">
    <source>
        <dbReference type="Google" id="ProtNLM"/>
    </source>
</evidence>
<reference evidence="12" key="2">
    <citation type="journal article" date="2017" name="Nat. Plants">
        <title>The Aegilops tauschii genome reveals multiple impacts of transposons.</title>
        <authorList>
            <person name="Zhao G."/>
            <person name="Zou C."/>
            <person name="Li K."/>
            <person name="Wang K."/>
            <person name="Li T."/>
            <person name="Gao L."/>
            <person name="Zhang X."/>
            <person name="Wang H."/>
            <person name="Yang Z."/>
            <person name="Liu X."/>
            <person name="Jiang W."/>
            <person name="Mao L."/>
            <person name="Kong X."/>
            <person name="Jiao Y."/>
            <person name="Jia J."/>
        </authorList>
    </citation>
    <scope>NUCLEOTIDE SEQUENCE [LARGE SCALE GENOMIC DNA]</scope>
    <source>
        <strain evidence="12">cv. AL8/78</strain>
    </source>
</reference>
<dbReference type="InterPro" id="IPR000408">
    <property type="entry name" value="Reg_chr_condens"/>
</dbReference>
<feature type="region of interest" description="Disordered" evidence="7">
    <location>
        <begin position="1007"/>
        <end position="1051"/>
    </location>
</feature>
<dbReference type="PROSITE" id="PS50012">
    <property type="entry name" value="RCC1_3"/>
    <property type="match status" value="6"/>
</dbReference>
<feature type="domain" description="BRX" evidence="10">
    <location>
        <begin position="1051"/>
        <end position="1106"/>
    </location>
</feature>
<feature type="chain" id="PRO_5019006359" description="FYVE-type domain-containing protein" evidence="8">
    <location>
        <begin position="22"/>
        <end position="1113"/>
    </location>
</feature>
<keyword evidence="4" id="KW-0862">Zinc</keyword>
<dbReference type="Pfam" id="PF25390">
    <property type="entry name" value="WD40_RLD"/>
    <property type="match status" value="1"/>
</dbReference>
<dbReference type="InterPro" id="IPR011993">
    <property type="entry name" value="PH-like_dom_sf"/>
</dbReference>
<dbReference type="Proteomes" id="UP000015105">
    <property type="component" value="Chromosome 6D"/>
</dbReference>
<evidence type="ECO:0000256" key="3">
    <source>
        <dbReference type="ARBA" id="ARBA00022771"/>
    </source>
</evidence>
<feature type="repeat" description="RCC1" evidence="6">
    <location>
        <begin position="313"/>
        <end position="366"/>
    </location>
</feature>
<name>A0A453PAK7_AEGTS</name>
<feature type="repeat" description="RCC1" evidence="6">
    <location>
        <begin position="636"/>
        <end position="687"/>
    </location>
</feature>
<keyword evidence="8" id="KW-0732">Signal</keyword>
<organism evidence="11 12">
    <name type="scientific">Aegilops tauschii subsp. strangulata</name>
    <name type="common">Goatgrass</name>
    <dbReference type="NCBI Taxonomy" id="200361"/>
    <lineage>
        <taxon>Eukaryota</taxon>
        <taxon>Viridiplantae</taxon>
        <taxon>Streptophyta</taxon>
        <taxon>Embryophyta</taxon>
        <taxon>Tracheophyta</taxon>
        <taxon>Spermatophyta</taxon>
        <taxon>Magnoliopsida</taxon>
        <taxon>Liliopsida</taxon>
        <taxon>Poales</taxon>
        <taxon>Poaceae</taxon>
        <taxon>BOP clade</taxon>
        <taxon>Pooideae</taxon>
        <taxon>Triticodae</taxon>
        <taxon>Triticeae</taxon>
        <taxon>Triticinae</taxon>
        <taxon>Aegilops</taxon>
    </lineage>
</organism>
<evidence type="ECO:0000259" key="9">
    <source>
        <dbReference type="PROSITE" id="PS50178"/>
    </source>
</evidence>
<dbReference type="SUPFAM" id="SSF50985">
    <property type="entry name" value="RCC1/BLIP-II"/>
    <property type="match status" value="1"/>
</dbReference>
<evidence type="ECO:0000256" key="7">
    <source>
        <dbReference type="SAM" id="MobiDB-lite"/>
    </source>
</evidence>
<dbReference type="InterPro" id="IPR058923">
    <property type="entry name" value="RCC1-like_dom"/>
</dbReference>
<sequence length="1113" mass="122346">PELCPLFFLACFLSLYRYLSLSPAVDQRRLELLSRRVLPVPRFLLPDLFPAAMAGELEGRSSGTRGAEQAIVALKKGAHLLKCGKRGKPRFCPFRLSCDEKLLIWYSKEREKSLSLSSVSSVVLGQKTTNLLRLHWPEKEHHSLSVIYKNGEYSLDLICKDKDQADCWYLGLTALVSALYSPLLLVDSTSSRRINSCTNSPPSYIQQRNRLFSVDDTRKFTQVHSLYGSPRLIQNKVSKSSLDCSEAFVTPRQRTWSDLDFYLERITPEMVNRVKNSFMDIPVAAKIQEGITQMPKLKASEGSHMACGIDSLKDIFAWGEVPGSVLENGDAPKDNVSLPRLLKPTQILDVQNVACGEKHAAIVTKQGEVFSWGKESGGILGHKVSVSVSEPTIIKSLSSIPMKAIAFGAKHTCALAISGELYEWGEGTHSLGLWDDQCQRSQWFPHKLFDPLDGVSVLKIACGQWHTAIISSSGQLFTYGDGTFGVLGHGDTMSVARPKEVESLKGLRAKAVACGPWHTAAIVEILGTVKSNAPSGKLFTWGDADKGKLGHADKKSKLVPTCVKPLNDSDFAQVSCAKALTVVLTITGVVFTIGSTLGNRRLSDTSICSVEGPLKTEFVRDISSGSSHVAVLTMNGKVYTWGKGTEGQLGLGDYTDRSSPTLVESLEDKQVDSIACGSNFTLAVCLHRSISGKDQSVCSSCQLSFTFTRKKHNCYNCGSMFCNSCSSNKVSRAALGPDRSKRYRVCDVCFTQLQKIEGHGTLSSQSAIQKEEAFPTEIRPYTPKLSRIFKEANSIMEKMTTAQGSNQRNQDLAAPVQLKTQRWGQVECPSQFKCARNNIPCCSIPNKQTVDVSLTQRMPEPVPPKGTSSMPETATNLKAELDSTENILLGEVKQLQAQVTTLAEQCRHRSLKVQLYKRKVEETWLIIMNEAAKCKAAKEIIKVLTNQKNTLSKKIDLAGGQSYNSITIPSHGQPVKAELPDPPDKNPVTGKFQQLSSIRDHHQQVDRERIQSSSAAVAKGSATHRNGRRAPSNSNTYAGENDATIPPVDPNGTIEQIERGVYVTVVTSPGGNKGVKRIRFSRKHFGEKEAQKWWEANESKVFAKYSGTEQVTE</sequence>
<feature type="repeat" description="RCC1" evidence="6">
    <location>
        <begin position="367"/>
        <end position="418"/>
    </location>
</feature>
<dbReference type="InterPro" id="IPR000306">
    <property type="entry name" value="Znf_FYVE"/>
</dbReference>
<keyword evidence="1" id="KW-0479">Metal-binding</keyword>
<dbReference type="PROSITE" id="PS00626">
    <property type="entry name" value="RCC1_2"/>
    <property type="match status" value="1"/>
</dbReference>
<dbReference type="Pfam" id="PF08381">
    <property type="entry name" value="BRX"/>
    <property type="match status" value="1"/>
</dbReference>
<feature type="signal peptide" evidence="8">
    <location>
        <begin position="1"/>
        <end position="21"/>
    </location>
</feature>
<dbReference type="PANTHER" id="PTHR22870:SF311">
    <property type="entry name" value="REGULATOR OF CHROMOSOME CONDENSATION (RCC1) FAMILY PROTEIN-RELATED"/>
    <property type="match status" value="1"/>
</dbReference>
<dbReference type="Gene3D" id="3.30.40.10">
    <property type="entry name" value="Zinc/RING finger domain, C3HC4 (zinc finger)"/>
    <property type="match status" value="1"/>
</dbReference>
<dbReference type="InterPro" id="IPR009091">
    <property type="entry name" value="RCC1/BLIP-II"/>
</dbReference>
<dbReference type="EnsemblPlants" id="AET6Gv20670900.2">
    <property type="protein sequence ID" value="AET6Gv20670900.2"/>
    <property type="gene ID" value="AET6Gv20670900"/>
</dbReference>
<keyword evidence="2" id="KW-0677">Repeat</keyword>
<reference evidence="12" key="1">
    <citation type="journal article" date="2014" name="Science">
        <title>Ancient hybridizations among the ancestral genomes of bread wheat.</title>
        <authorList>
            <consortium name="International Wheat Genome Sequencing Consortium,"/>
            <person name="Marcussen T."/>
            <person name="Sandve S.R."/>
            <person name="Heier L."/>
            <person name="Spannagl M."/>
            <person name="Pfeifer M."/>
            <person name="Jakobsen K.S."/>
            <person name="Wulff B.B."/>
            <person name="Steuernagel B."/>
            <person name="Mayer K.F."/>
            <person name="Olsen O.A."/>
        </authorList>
    </citation>
    <scope>NUCLEOTIDE SEQUENCE [LARGE SCALE GENOMIC DNA]</scope>
    <source>
        <strain evidence="12">cv. AL8/78</strain>
    </source>
</reference>
<keyword evidence="12" id="KW-1185">Reference proteome</keyword>
<evidence type="ECO:0000256" key="5">
    <source>
        <dbReference type="PROSITE-ProRule" id="PRU00091"/>
    </source>
</evidence>
<dbReference type="PANTHER" id="PTHR22870">
    <property type="entry name" value="REGULATOR OF CHROMOSOME CONDENSATION"/>
    <property type="match status" value="1"/>
</dbReference>
<feature type="repeat" description="RCC1" evidence="6">
    <location>
        <begin position="474"/>
        <end position="525"/>
    </location>
</feature>
<dbReference type="InterPro" id="IPR013591">
    <property type="entry name" value="Brevis_radix_dom"/>
</dbReference>
<dbReference type="CDD" id="cd13365">
    <property type="entry name" value="PH_PLC_plant-like"/>
    <property type="match status" value="1"/>
</dbReference>
<evidence type="ECO:0000313" key="11">
    <source>
        <dbReference type="EnsemblPlants" id="AET6Gv20670900.2"/>
    </source>
</evidence>
<keyword evidence="3 5" id="KW-0863">Zinc-finger</keyword>
<dbReference type="InterPro" id="IPR017455">
    <property type="entry name" value="Znf_FYVE-rel"/>
</dbReference>
<evidence type="ECO:0000256" key="4">
    <source>
        <dbReference type="ARBA" id="ARBA00022833"/>
    </source>
</evidence>
<accession>A0A453PAK7</accession>
<dbReference type="InterPro" id="IPR001849">
    <property type="entry name" value="PH_domain"/>
</dbReference>
<dbReference type="AlphaFoldDB" id="A0A453PAK7"/>
<evidence type="ECO:0000256" key="6">
    <source>
        <dbReference type="PROSITE-ProRule" id="PRU00235"/>
    </source>
</evidence>
<dbReference type="STRING" id="200361.A0A453PAK7"/>